<evidence type="ECO:0000259" key="9">
    <source>
        <dbReference type="Pfam" id="PF01490"/>
    </source>
</evidence>
<feature type="compositionally biased region" description="Low complexity" evidence="7">
    <location>
        <begin position="89"/>
        <end position="98"/>
    </location>
</feature>
<dbReference type="Pfam" id="PF13432">
    <property type="entry name" value="TPR_16"/>
    <property type="match status" value="1"/>
</dbReference>
<organism evidence="10 11">
    <name type="scientific">Mortierella alpina</name>
    <name type="common">Oleaginous fungus</name>
    <name type="synonym">Mortierella renispora</name>
    <dbReference type="NCBI Taxonomy" id="64518"/>
    <lineage>
        <taxon>Eukaryota</taxon>
        <taxon>Fungi</taxon>
        <taxon>Fungi incertae sedis</taxon>
        <taxon>Mucoromycota</taxon>
        <taxon>Mortierellomycotina</taxon>
        <taxon>Mortierellomycetes</taxon>
        <taxon>Mortierellales</taxon>
        <taxon>Mortierellaceae</taxon>
        <taxon>Mortierella</taxon>
    </lineage>
</organism>
<keyword evidence="4 8" id="KW-1133">Transmembrane helix</keyword>
<comment type="similarity">
    <text evidence="2">Belongs to the amino acid/polyamine transporter 2 family.</text>
</comment>
<reference evidence="10" key="1">
    <citation type="submission" date="2021-07" db="EMBL/GenBank/DDBJ databases">
        <title>Draft genome of Mortierella alpina, strain LL118, isolated from an aspen leaf litter sample.</title>
        <authorList>
            <person name="Yang S."/>
            <person name="Vinatzer B.A."/>
        </authorList>
    </citation>
    <scope>NUCLEOTIDE SEQUENCE</scope>
    <source>
        <strain evidence="10">LL118</strain>
    </source>
</reference>
<keyword evidence="6" id="KW-0802">TPR repeat</keyword>
<comment type="caution">
    <text evidence="10">The sequence shown here is derived from an EMBL/GenBank/DDBJ whole genome shotgun (WGS) entry which is preliminary data.</text>
</comment>
<feature type="transmembrane region" description="Helical" evidence="8">
    <location>
        <begin position="561"/>
        <end position="582"/>
    </location>
</feature>
<evidence type="ECO:0000256" key="5">
    <source>
        <dbReference type="ARBA" id="ARBA00023136"/>
    </source>
</evidence>
<feature type="transmembrane region" description="Helical" evidence="8">
    <location>
        <begin position="381"/>
        <end position="402"/>
    </location>
</feature>
<evidence type="ECO:0000313" key="11">
    <source>
        <dbReference type="Proteomes" id="UP000717515"/>
    </source>
</evidence>
<feature type="compositionally biased region" description="Basic and acidic residues" evidence="7">
    <location>
        <begin position="1"/>
        <end position="10"/>
    </location>
</feature>
<feature type="compositionally biased region" description="Polar residues" evidence="7">
    <location>
        <begin position="20"/>
        <end position="30"/>
    </location>
</feature>
<dbReference type="PANTHER" id="PTHR22950">
    <property type="entry name" value="AMINO ACID TRANSPORTER"/>
    <property type="match status" value="1"/>
</dbReference>
<feature type="repeat" description="TPR" evidence="6">
    <location>
        <begin position="703"/>
        <end position="736"/>
    </location>
</feature>
<dbReference type="InterPro" id="IPR013057">
    <property type="entry name" value="AA_transpt_TM"/>
</dbReference>
<protein>
    <recommendedName>
        <fullName evidence="9">Amino acid transporter transmembrane domain-containing protein</fullName>
    </recommendedName>
</protein>
<accession>A0A9P8A9C6</accession>
<evidence type="ECO:0000256" key="8">
    <source>
        <dbReference type="SAM" id="Phobius"/>
    </source>
</evidence>
<comment type="subcellular location">
    <subcellularLocation>
        <location evidence="1">Membrane</location>
        <topology evidence="1">Multi-pass membrane protein</topology>
    </subcellularLocation>
</comment>
<name>A0A9P8A9C6_MORAP</name>
<sequence>MADDQAHNDAAHLAVPQPPTQLHLSPSPSLDRNLRFALEQAQQHHQLPQRGRTPLFPNSRSTPGSRATSRTRQNAGSRATSRSRHSRPGSRPASRPVSWLIHANSDYTSMYDHYGGTRSRRGSDADADSISAAEKGRPGKVSRTSSYVGPTGGSDEKRAPETIESAIQSRQPSLVGHSIEEDGSFSDDDDLPVKGNVSAMKASLLLGKAFVGTGVLFLPKAFRNGGILFSCLTLAFVAIVCCIAFLLLVKVRLVVRENFQDMGLVLYGKYMRLAVLLAVFLSQFGFVCAYLIFVSENINAIVQTFSKCSFTAIQEKYYILIPLVVLIPLVLIRRMAILSLPSMLANLFIIFGIVYLWYFSINSLTHNGAGPDIALFNRDDFALFIGTAVFSFEGIGLVIPIQESMAEPEKFPRVLALTITVVAMIFGSVGALCYAAFGSNIQTIVLLNLPIRDGMTVAVEILYTLAIILSVPLMLSPASRILGEGIFGDRSGGADVKVKMQKNLLRVVLICCCALLSFAIGGANLDKFVSFVGSVACMPLCFIFPALYHYKACAKTTKEKVLDVVLGVFGVVAMVFTLYITVRSWVVTTAPETPLDRNTLARNAVIAAASGRVLLSQRAPAAIAARSFSLLANRNNTASTMAVNKDQRQGFATSLSFADFSKLDASLDKAQQYMDEGVSFQNNNMLPLAMSSFQRSLNERPTAAAHYNMGVCYFQLGDFQSSINSFQESLKLSPHHADVHTNIATAHIKLNSNMTQALSHLQAAANIAPQDAEIQFNLAVISEQTGDFDGAINAYKAAVDLGMDTANVNLRNVKTKKFAKMAKQAEFQDTKSE</sequence>
<dbReference type="SMART" id="SM00028">
    <property type="entry name" value="TPR"/>
    <property type="match status" value="3"/>
</dbReference>
<feature type="repeat" description="TPR" evidence="6">
    <location>
        <begin position="772"/>
        <end position="805"/>
    </location>
</feature>
<evidence type="ECO:0000256" key="3">
    <source>
        <dbReference type="ARBA" id="ARBA00022692"/>
    </source>
</evidence>
<evidence type="ECO:0000256" key="1">
    <source>
        <dbReference type="ARBA" id="ARBA00004141"/>
    </source>
</evidence>
<evidence type="ECO:0000256" key="2">
    <source>
        <dbReference type="ARBA" id="ARBA00008066"/>
    </source>
</evidence>
<feature type="transmembrane region" description="Helical" evidence="8">
    <location>
        <begin position="528"/>
        <end position="549"/>
    </location>
</feature>
<feature type="domain" description="Amino acid transporter transmembrane" evidence="9">
    <location>
        <begin position="196"/>
        <end position="582"/>
    </location>
</feature>
<dbReference type="InterPro" id="IPR011990">
    <property type="entry name" value="TPR-like_helical_dom_sf"/>
</dbReference>
<evidence type="ECO:0000256" key="7">
    <source>
        <dbReference type="SAM" id="MobiDB-lite"/>
    </source>
</evidence>
<dbReference type="SUPFAM" id="SSF48452">
    <property type="entry name" value="TPR-like"/>
    <property type="match status" value="1"/>
</dbReference>
<feature type="region of interest" description="Disordered" evidence="7">
    <location>
        <begin position="1"/>
        <end position="98"/>
    </location>
</feature>
<feature type="compositionally biased region" description="Polar residues" evidence="7">
    <location>
        <begin position="56"/>
        <end position="80"/>
    </location>
</feature>
<dbReference type="PROSITE" id="PS50293">
    <property type="entry name" value="TPR_REGION"/>
    <property type="match status" value="1"/>
</dbReference>
<gene>
    <name evidence="10" type="ORF">KVV02_004170</name>
</gene>
<feature type="transmembrane region" description="Helical" evidence="8">
    <location>
        <begin position="457"/>
        <end position="482"/>
    </location>
</feature>
<dbReference type="EMBL" id="JAIFTL010000045">
    <property type="protein sequence ID" value="KAG9325230.1"/>
    <property type="molecule type" value="Genomic_DNA"/>
</dbReference>
<feature type="transmembrane region" description="Helical" evidence="8">
    <location>
        <begin position="414"/>
        <end position="437"/>
    </location>
</feature>
<dbReference type="InterPro" id="IPR019734">
    <property type="entry name" value="TPR_rpt"/>
</dbReference>
<evidence type="ECO:0000256" key="4">
    <source>
        <dbReference type="ARBA" id="ARBA00022989"/>
    </source>
</evidence>
<dbReference type="GO" id="GO:0005774">
    <property type="term" value="C:vacuolar membrane"/>
    <property type="evidence" value="ECO:0007669"/>
    <property type="project" value="TreeGrafter"/>
</dbReference>
<evidence type="ECO:0000256" key="6">
    <source>
        <dbReference type="PROSITE-ProRule" id="PRU00339"/>
    </source>
</evidence>
<proteinExistence type="inferred from homology"/>
<keyword evidence="5 8" id="KW-0472">Membrane</keyword>
<feature type="transmembrane region" description="Helical" evidence="8">
    <location>
        <begin position="343"/>
        <end position="361"/>
    </location>
</feature>
<feature type="transmembrane region" description="Helical" evidence="8">
    <location>
        <begin position="503"/>
        <end position="522"/>
    </location>
</feature>
<evidence type="ECO:0000313" key="10">
    <source>
        <dbReference type="EMBL" id="KAG9325230.1"/>
    </source>
</evidence>
<dbReference type="Pfam" id="PF01490">
    <property type="entry name" value="Aa_trans"/>
    <property type="match status" value="1"/>
</dbReference>
<dbReference type="Gene3D" id="1.25.40.10">
    <property type="entry name" value="Tetratricopeptide repeat domain"/>
    <property type="match status" value="1"/>
</dbReference>
<keyword evidence="3 8" id="KW-0812">Transmembrane</keyword>
<dbReference type="PROSITE" id="PS50005">
    <property type="entry name" value="TPR"/>
    <property type="match status" value="2"/>
</dbReference>
<dbReference type="GO" id="GO:0015179">
    <property type="term" value="F:L-amino acid transmembrane transporter activity"/>
    <property type="evidence" value="ECO:0007669"/>
    <property type="project" value="TreeGrafter"/>
</dbReference>
<feature type="transmembrane region" description="Helical" evidence="8">
    <location>
        <begin position="270"/>
        <end position="293"/>
    </location>
</feature>
<dbReference type="Pfam" id="PF00515">
    <property type="entry name" value="TPR_1"/>
    <property type="match status" value="1"/>
</dbReference>
<feature type="transmembrane region" description="Helical" evidence="8">
    <location>
        <begin position="317"/>
        <end position="336"/>
    </location>
</feature>
<dbReference type="PANTHER" id="PTHR22950:SF666">
    <property type="entry name" value="VACUOLAR AMINO ACID TRANSPORTER 4"/>
    <property type="match status" value="1"/>
</dbReference>
<dbReference type="AlphaFoldDB" id="A0A9P8A9C6"/>
<feature type="region of interest" description="Disordered" evidence="7">
    <location>
        <begin position="118"/>
        <end position="160"/>
    </location>
</feature>
<feature type="transmembrane region" description="Helical" evidence="8">
    <location>
        <begin position="227"/>
        <end position="249"/>
    </location>
</feature>
<dbReference type="Proteomes" id="UP000717515">
    <property type="component" value="Unassembled WGS sequence"/>
</dbReference>